<proteinExistence type="predicted"/>
<protein>
    <recommendedName>
        <fullName evidence="3">HAD family hydrolase</fullName>
    </recommendedName>
</protein>
<sequence>MDINNVNQKTTFNNVNTIIFDIVGTLVDYVSTTNQEITRVF</sequence>
<dbReference type="EMBL" id="BMPN01000008">
    <property type="protein sequence ID" value="GGJ73448.1"/>
    <property type="molecule type" value="Genomic_DNA"/>
</dbReference>
<evidence type="ECO:0000313" key="2">
    <source>
        <dbReference type="Proteomes" id="UP000634435"/>
    </source>
</evidence>
<reference evidence="2" key="1">
    <citation type="journal article" date="2019" name="Int. J. Syst. Evol. Microbiol.">
        <title>The Global Catalogue of Microorganisms (GCM) 10K type strain sequencing project: providing services to taxonomists for standard genome sequencing and annotation.</title>
        <authorList>
            <consortium name="The Broad Institute Genomics Platform"/>
            <consortium name="The Broad Institute Genome Sequencing Center for Infectious Disease"/>
            <person name="Wu L."/>
            <person name="Ma J."/>
        </authorList>
    </citation>
    <scope>NUCLEOTIDE SEQUENCE [LARGE SCALE GENOMIC DNA]</scope>
    <source>
        <strain evidence="2">JCM 30071</strain>
    </source>
</reference>
<comment type="caution">
    <text evidence="1">The sequence shown here is derived from an EMBL/GenBank/DDBJ whole genome shotgun (WGS) entry which is preliminary data.</text>
</comment>
<evidence type="ECO:0000313" key="1">
    <source>
        <dbReference type="EMBL" id="GGJ73448.1"/>
    </source>
</evidence>
<gene>
    <name evidence="1" type="ORF">GCM10007111_38820</name>
</gene>
<evidence type="ECO:0008006" key="3">
    <source>
        <dbReference type="Google" id="ProtNLM"/>
    </source>
</evidence>
<keyword evidence="2" id="KW-1185">Reference proteome</keyword>
<accession>A0ABQ2DV37</accession>
<organism evidence="1 2">
    <name type="scientific">Virgibacillus kapii</name>
    <dbReference type="NCBI Taxonomy" id="1638645"/>
    <lineage>
        <taxon>Bacteria</taxon>
        <taxon>Bacillati</taxon>
        <taxon>Bacillota</taxon>
        <taxon>Bacilli</taxon>
        <taxon>Bacillales</taxon>
        <taxon>Bacillaceae</taxon>
        <taxon>Virgibacillus</taxon>
    </lineage>
</organism>
<name>A0ABQ2DV37_9BACI</name>
<dbReference type="RefSeq" id="WP_286191338.1">
    <property type="nucleotide sequence ID" value="NZ_BMPN01000008.1"/>
</dbReference>
<dbReference type="Proteomes" id="UP000634435">
    <property type="component" value="Unassembled WGS sequence"/>
</dbReference>